<feature type="transmembrane region" description="Helical" evidence="2">
    <location>
        <begin position="73"/>
        <end position="90"/>
    </location>
</feature>
<comment type="caution">
    <text evidence="3">The sequence shown here is derived from an EMBL/GenBank/DDBJ whole genome shotgun (WGS) entry which is preliminary data.</text>
</comment>
<feature type="region of interest" description="Disordered" evidence="1">
    <location>
        <begin position="111"/>
        <end position="137"/>
    </location>
</feature>
<dbReference type="InterPro" id="IPR019277">
    <property type="entry name" value="DUF2304"/>
</dbReference>
<proteinExistence type="predicted"/>
<keyword evidence="2" id="KW-1133">Transmembrane helix</keyword>
<evidence type="ECO:0000313" key="4">
    <source>
        <dbReference type="Proteomes" id="UP000185612"/>
    </source>
</evidence>
<organism evidence="3 4">
    <name type="scientific">Buchananella hordeovulneris</name>
    <dbReference type="NCBI Taxonomy" id="52770"/>
    <lineage>
        <taxon>Bacteria</taxon>
        <taxon>Bacillati</taxon>
        <taxon>Actinomycetota</taxon>
        <taxon>Actinomycetes</taxon>
        <taxon>Actinomycetales</taxon>
        <taxon>Actinomycetaceae</taxon>
        <taxon>Buchananella</taxon>
    </lineage>
</organism>
<gene>
    <name evidence="3" type="ORF">BSZ40_05110</name>
</gene>
<dbReference type="Proteomes" id="UP000185612">
    <property type="component" value="Unassembled WGS sequence"/>
</dbReference>
<dbReference type="RefSeq" id="WP_073823971.1">
    <property type="nucleotide sequence ID" value="NZ_JAUNKL010000002.1"/>
</dbReference>
<dbReference type="Pfam" id="PF10066">
    <property type="entry name" value="DUF2304"/>
    <property type="match status" value="1"/>
</dbReference>
<reference evidence="4" key="1">
    <citation type="submission" date="2016-12" db="EMBL/GenBank/DDBJ databases">
        <authorList>
            <person name="Meng X."/>
        </authorList>
    </citation>
    <scope>NUCLEOTIDE SEQUENCE [LARGE SCALE GENOMIC DNA]</scope>
    <source>
        <strain evidence="4">DSM 20732</strain>
    </source>
</reference>
<evidence type="ECO:0000313" key="3">
    <source>
        <dbReference type="EMBL" id="OKL51869.1"/>
    </source>
</evidence>
<feature type="compositionally biased region" description="Low complexity" evidence="1">
    <location>
        <begin position="117"/>
        <end position="128"/>
    </location>
</feature>
<evidence type="ECO:0000256" key="1">
    <source>
        <dbReference type="SAM" id="MobiDB-lite"/>
    </source>
</evidence>
<sequence>MLAGGQKLIIQLILVTVIVAISFVSMRQHGARNQALRRLGLLFFMLCAIVSVFYPRILSKLAAWVGVGRGTDLLLYLLLLAFLASLANQFKRSVEHDRRLTKLARQLALSNAPDLRGPSSALPSSSGPDDVNGDKEL</sequence>
<name>A0A1Q5PWP7_9ACTO</name>
<dbReference type="AlphaFoldDB" id="A0A1Q5PWP7"/>
<feature type="transmembrane region" description="Helical" evidence="2">
    <location>
        <begin position="36"/>
        <end position="53"/>
    </location>
</feature>
<keyword evidence="4" id="KW-1185">Reference proteome</keyword>
<evidence type="ECO:0000256" key="2">
    <source>
        <dbReference type="SAM" id="Phobius"/>
    </source>
</evidence>
<dbReference type="OrthoDB" id="8904808at2"/>
<keyword evidence="2" id="KW-0472">Membrane</keyword>
<protein>
    <submittedName>
        <fullName evidence="3">Uncharacterized protein</fullName>
    </submittedName>
</protein>
<keyword evidence="2" id="KW-0812">Transmembrane</keyword>
<accession>A0A1Q5PWP7</accession>
<feature type="transmembrane region" description="Helical" evidence="2">
    <location>
        <begin position="6"/>
        <end position="24"/>
    </location>
</feature>
<dbReference type="EMBL" id="MQVS01000004">
    <property type="protein sequence ID" value="OKL51869.1"/>
    <property type="molecule type" value="Genomic_DNA"/>
</dbReference>
<dbReference type="STRING" id="52770.BSZ40_05110"/>